<dbReference type="PANTHER" id="PTHR33112:SF12">
    <property type="entry name" value="HETEROKARYON INCOMPATIBILITY DOMAIN-CONTAINING PROTEIN"/>
    <property type="match status" value="1"/>
</dbReference>
<dbReference type="Proteomes" id="UP001166286">
    <property type="component" value="Unassembled WGS sequence"/>
</dbReference>
<evidence type="ECO:0000256" key="1">
    <source>
        <dbReference type="SAM" id="MobiDB-lite"/>
    </source>
</evidence>
<gene>
    <name evidence="3" type="ORF">JMJ35_000077</name>
</gene>
<dbReference type="Pfam" id="PF06985">
    <property type="entry name" value="HET"/>
    <property type="match status" value="1"/>
</dbReference>
<evidence type="ECO:0000259" key="2">
    <source>
        <dbReference type="Pfam" id="PF06985"/>
    </source>
</evidence>
<feature type="region of interest" description="Disordered" evidence="1">
    <location>
        <begin position="105"/>
        <end position="126"/>
    </location>
</feature>
<name>A0AA39R8J1_9LECA</name>
<reference evidence="3" key="1">
    <citation type="submission" date="2023-03" db="EMBL/GenBank/DDBJ databases">
        <title>Complete genome of Cladonia borealis.</title>
        <authorList>
            <person name="Park H."/>
        </authorList>
    </citation>
    <scope>NUCLEOTIDE SEQUENCE</scope>
    <source>
        <strain evidence="3">ANT050790</strain>
    </source>
</reference>
<organism evidence="3 4">
    <name type="scientific">Cladonia borealis</name>
    <dbReference type="NCBI Taxonomy" id="184061"/>
    <lineage>
        <taxon>Eukaryota</taxon>
        <taxon>Fungi</taxon>
        <taxon>Dikarya</taxon>
        <taxon>Ascomycota</taxon>
        <taxon>Pezizomycotina</taxon>
        <taxon>Lecanoromycetes</taxon>
        <taxon>OSLEUM clade</taxon>
        <taxon>Lecanoromycetidae</taxon>
        <taxon>Lecanorales</taxon>
        <taxon>Lecanorineae</taxon>
        <taxon>Cladoniaceae</taxon>
        <taxon>Cladonia</taxon>
    </lineage>
</organism>
<accession>A0AA39R8J1</accession>
<evidence type="ECO:0000313" key="3">
    <source>
        <dbReference type="EMBL" id="KAK0516922.1"/>
    </source>
</evidence>
<protein>
    <recommendedName>
        <fullName evidence="2">Heterokaryon incompatibility domain-containing protein</fullName>
    </recommendedName>
</protein>
<dbReference type="InterPro" id="IPR010730">
    <property type="entry name" value="HET"/>
</dbReference>
<dbReference type="AlphaFoldDB" id="A0AA39R8J1"/>
<keyword evidence="4" id="KW-1185">Reference proteome</keyword>
<evidence type="ECO:0000313" key="4">
    <source>
        <dbReference type="Proteomes" id="UP001166286"/>
    </source>
</evidence>
<dbReference type="EMBL" id="JAFEKC020000001">
    <property type="protein sequence ID" value="KAK0516922.1"/>
    <property type="molecule type" value="Genomic_DNA"/>
</dbReference>
<dbReference type="PANTHER" id="PTHR33112">
    <property type="entry name" value="DOMAIN PROTEIN, PUTATIVE-RELATED"/>
    <property type="match status" value="1"/>
</dbReference>
<comment type="caution">
    <text evidence="3">The sequence shown here is derived from an EMBL/GenBank/DDBJ whole genome shotgun (WGS) entry which is preliminary data.</text>
</comment>
<feature type="domain" description="Heterokaryon incompatibility" evidence="2">
    <location>
        <begin position="388"/>
        <end position="490"/>
    </location>
</feature>
<proteinExistence type="predicted"/>
<sequence>MAAADYYKAPVTMRTYEEKLETQAQDIDQKTLLFQAQLRGFLLRYRVSHHCKDDVAIESTNEILYKNAYNAHYGDEYPKRDNIYVFDIGHTLGEAESTYLQARYQESSNSEANDDEKELNKGSTGSHFDSIDEITITKTSTKTLEEVTLESVAKFRGNVAPWWIESPPASKEDGLCNICRRISFDNLLHKHEIYAYENPIPLGTLEAIARKVGCSFCRLVAHTGSRTLQSTIESLKSHGSNIYCALDGDITWDRYATRIRNLCLNFTISLPNEDDKIIRHGWIQQILTDGGRPPEQSRNDSCLVKDQIDLELVNCWLKTCKEHHNSTYLQPNLFNGSFTPDTPTDIHDRSALILQPCQPIPVNTIASDLTLIDVERECLIDMPFETTYIALSYVWGGTQPFQNVMSRRTYLYNPHSISVDDEAIPRTIRDAIQLVANLGEKYIWVDSLCICQDEVENKLSQIMNMGNIYSQALLTIIAASGSNANTGLPGGMTLANELPPLEDIIGQSYWNTRAWTYQEKELSSRCLIFCKTHIFFQCNRTVFKEDSGLRDHAIAGGLARRIRVERQPIWNNYRRAVVKYTKRTMSDESDAVNAFQGIASLLQPAFKGDFLFGLPGTELDIALLWQPNSLIRRRVNPETKEPLFPSWSWAGWIGEVAYRWKRHQLDDLSRVEWQCTQSMGGNIRFCTSNELRAPTYGDDDRWEYIPDLRGTPYYYQHNNPDIWCLHPVAPKYKRSNYMLIQPGSHQLIFRAYTAFFRISSTCRTFVRDRFAEEGPILWRQSIFDPDGFLAGVIDVPAQLIGTLKGEHQEFVCLSRRRYNQHDDGPCPEGPEDEFKSIPHRVTLYPCNTSTDDDFDQRRYNRYKPWPLYNVMMIGWDNGVATRIAVGVLHVTAFVQAKPIRKTITLA</sequence>